<dbReference type="AlphaFoldDB" id="A0A545B0A4"/>
<dbReference type="InterPro" id="IPR036287">
    <property type="entry name" value="Rv1873-like_sf"/>
</dbReference>
<dbReference type="InterPro" id="IPR014937">
    <property type="entry name" value="DUF1810"/>
</dbReference>
<proteinExistence type="predicted"/>
<name>A0A545B0A4_9ACTN</name>
<dbReference type="SUPFAM" id="SSF140736">
    <property type="entry name" value="Rv1873-like"/>
    <property type="match status" value="1"/>
</dbReference>
<comment type="caution">
    <text evidence="1">The sequence shown here is derived from an EMBL/GenBank/DDBJ whole genome shotgun (WGS) entry which is preliminary data.</text>
</comment>
<evidence type="ECO:0000313" key="2">
    <source>
        <dbReference type="Proteomes" id="UP000317982"/>
    </source>
</evidence>
<dbReference type="Pfam" id="PF08837">
    <property type="entry name" value="DUF1810"/>
    <property type="match status" value="1"/>
</dbReference>
<dbReference type="Gene3D" id="1.25.40.380">
    <property type="entry name" value="Protein of unknown function DUF1810"/>
    <property type="match status" value="1"/>
</dbReference>
<evidence type="ECO:0000313" key="1">
    <source>
        <dbReference type="EMBL" id="TQS47016.1"/>
    </source>
</evidence>
<dbReference type="OrthoDB" id="9801870at2"/>
<sequence length="140" mass="15456">MDYRLERFVSAQDSGDGYDSILAELRAGRKVSHWMWYVFPQVDGLGSSSMARRYAIGSLDEARAYLAHPVLRARLDAAVDALLGVDGRSITTILGPVDAMKLRSSMTLFDAAEPEAGGFRKILDKYFHGQSDDRTTALLP</sequence>
<reference evidence="1 2" key="1">
    <citation type="submission" date="2019-07" db="EMBL/GenBank/DDBJ databases">
        <title>Cryptosporangium phraense sp. nov., isolated from plant litter.</title>
        <authorList>
            <person name="Suriyachadkun C."/>
        </authorList>
    </citation>
    <scope>NUCLEOTIDE SEQUENCE [LARGE SCALE GENOMIC DNA]</scope>
    <source>
        <strain evidence="1 2">A-T 5661</strain>
    </source>
</reference>
<accession>A0A545B0A4</accession>
<dbReference type="Proteomes" id="UP000317982">
    <property type="component" value="Unassembled WGS sequence"/>
</dbReference>
<dbReference type="PIRSF" id="PIRSF008546">
    <property type="entry name" value="UCP008546"/>
    <property type="match status" value="1"/>
</dbReference>
<dbReference type="EMBL" id="VIRS01000001">
    <property type="protein sequence ID" value="TQS47016.1"/>
    <property type="molecule type" value="Genomic_DNA"/>
</dbReference>
<dbReference type="RefSeq" id="WP_142702634.1">
    <property type="nucleotide sequence ID" value="NZ_VIRS01000001.1"/>
</dbReference>
<organism evidence="1 2">
    <name type="scientific">Cryptosporangium phraense</name>
    <dbReference type="NCBI Taxonomy" id="2593070"/>
    <lineage>
        <taxon>Bacteria</taxon>
        <taxon>Bacillati</taxon>
        <taxon>Actinomycetota</taxon>
        <taxon>Actinomycetes</taxon>
        <taxon>Cryptosporangiales</taxon>
        <taxon>Cryptosporangiaceae</taxon>
        <taxon>Cryptosporangium</taxon>
    </lineage>
</organism>
<dbReference type="InParanoid" id="A0A545B0A4"/>
<protein>
    <submittedName>
        <fullName evidence="1">DUF1810 domain-containing protein</fullName>
    </submittedName>
</protein>
<keyword evidence="2" id="KW-1185">Reference proteome</keyword>
<gene>
    <name evidence="1" type="ORF">FL583_01775</name>
</gene>